<dbReference type="GeneTree" id="ENSGT00390000007055"/>
<dbReference type="Proteomes" id="UP000007875">
    <property type="component" value="Unassembled WGS sequence"/>
</dbReference>
<dbReference type="Ensembl" id="ENSCSAVT00000006707.1">
    <property type="protein sequence ID" value="ENSCSAVP00000006623.1"/>
    <property type="gene ID" value="ENSCSAVG00000003971.1"/>
</dbReference>
<feature type="region of interest" description="Disordered" evidence="1">
    <location>
        <begin position="1"/>
        <end position="52"/>
    </location>
</feature>
<dbReference type="OMA" id="TFYRECE"/>
<evidence type="ECO:0000313" key="2">
    <source>
        <dbReference type="Ensembl" id="ENSCSAVP00000006623.1"/>
    </source>
</evidence>
<organism evidence="2 3">
    <name type="scientific">Ciona savignyi</name>
    <name type="common">Pacific transparent sea squirt</name>
    <dbReference type="NCBI Taxonomy" id="51511"/>
    <lineage>
        <taxon>Eukaryota</taxon>
        <taxon>Metazoa</taxon>
        <taxon>Chordata</taxon>
        <taxon>Tunicata</taxon>
        <taxon>Ascidiacea</taxon>
        <taxon>Phlebobranchia</taxon>
        <taxon>Cionidae</taxon>
        <taxon>Ciona</taxon>
    </lineage>
</organism>
<keyword evidence="3" id="KW-1185">Reference proteome</keyword>
<dbReference type="InParanoid" id="H2YMS1"/>
<dbReference type="STRING" id="51511.ENSCSAVP00000006623"/>
<reference evidence="2" key="2">
    <citation type="submission" date="2025-08" db="UniProtKB">
        <authorList>
            <consortium name="Ensembl"/>
        </authorList>
    </citation>
    <scope>IDENTIFICATION</scope>
</reference>
<proteinExistence type="predicted"/>
<feature type="region of interest" description="Disordered" evidence="1">
    <location>
        <begin position="136"/>
        <end position="157"/>
    </location>
</feature>
<accession>H2YMS1</accession>
<reference evidence="2" key="3">
    <citation type="submission" date="2025-09" db="UniProtKB">
        <authorList>
            <consortium name="Ensembl"/>
        </authorList>
    </citation>
    <scope>IDENTIFICATION</scope>
</reference>
<feature type="compositionally biased region" description="Basic residues" evidence="1">
    <location>
        <begin position="1"/>
        <end position="10"/>
    </location>
</feature>
<sequence>MQVYYKHKSSPRANTPDAVEHESSCQHSTEELNDSSSPVDSQSYSTSQPSTKYCHWNNSNVRKITASDAVQTSSGAGEFSATPTSIHVSPPPSDLVTGAFVSGKTAARAKAAIAGESRLLPFQDLLPNSAAGYMSEDNASQLSSSPESTGKEIIEKESKGLNLVPRRYSSSSSLSSKQSADGSSVAKTHHDYVMVDLNPAFARNDSSLDLGTFYRECENVPELIMFNEQNGTETNETLLDLTKQLEDYEQEITDFDAFLHEINATT</sequence>
<reference evidence="3" key="1">
    <citation type="submission" date="2003-08" db="EMBL/GenBank/DDBJ databases">
        <authorList>
            <person name="Birren B."/>
            <person name="Nusbaum C."/>
            <person name="Abebe A."/>
            <person name="Abouelleil A."/>
            <person name="Adekoya E."/>
            <person name="Ait-zahra M."/>
            <person name="Allen N."/>
            <person name="Allen T."/>
            <person name="An P."/>
            <person name="Anderson M."/>
            <person name="Anderson S."/>
            <person name="Arachchi H."/>
            <person name="Armbruster J."/>
            <person name="Bachantsang P."/>
            <person name="Baldwin J."/>
            <person name="Barry A."/>
            <person name="Bayul T."/>
            <person name="Blitshsteyn B."/>
            <person name="Bloom T."/>
            <person name="Blye J."/>
            <person name="Boguslavskiy L."/>
            <person name="Borowsky M."/>
            <person name="Boukhgalter B."/>
            <person name="Brunache A."/>
            <person name="Butler J."/>
            <person name="Calixte N."/>
            <person name="Calvo S."/>
            <person name="Camarata J."/>
            <person name="Campo K."/>
            <person name="Chang J."/>
            <person name="Cheshatsang Y."/>
            <person name="Citroen M."/>
            <person name="Collymore A."/>
            <person name="Considine T."/>
            <person name="Cook A."/>
            <person name="Cooke P."/>
            <person name="Corum B."/>
            <person name="Cuomo C."/>
            <person name="David R."/>
            <person name="Dawoe T."/>
            <person name="Degray S."/>
            <person name="Dodge S."/>
            <person name="Dooley K."/>
            <person name="Dorje P."/>
            <person name="Dorjee K."/>
            <person name="Dorris L."/>
            <person name="Duffey N."/>
            <person name="Dupes A."/>
            <person name="Elkins T."/>
            <person name="Engels R."/>
            <person name="Erickson J."/>
            <person name="Farina A."/>
            <person name="Faro S."/>
            <person name="Ferreira P."/>
            <person name="Fischer H."/>
            <person name="Fitzgerald M."/>
            <person name="Foley K."/>
            <person name="Gage D."/>
            <person name="Galagan J."/>
            <person name="Gearin G."/>
            <person name="Gnerre S."/>
            <person name="Gnirke A."/>
            <person name="Goyette A."/>
            <person name="Graham J."/>
            <person name="Grandbois E."/>
            <person name="Gyaltsen K."/>
            <person name="Hafez N."/>
            <person name="Hagopian D."/>
            <person name="Hagos B."/>
            <person name="Hall J."/>
            <person name="Hatcher B."/>
            <person name="Heller A."/>
            <person name="Higgins H."/>
            <person name="Honan T."/>
            <person name="Horn A."/>
            <person name="Houde N."/>
            <person name="Hughes L."/>
            <person name="Hulme W."/>
            <person name="Husby E."/>
            <person name="Iliev I."/>
            <person name="Jaffe D."/>
            <person name="Jones C."/>
            <person name="Kamal M."/>
            <person name="Kamat A."/>
            <person name="Kamvysselis M."/>
            <person name="Karlsson E."/>
            <person name="Kells C."/>
            <person name="Kieu A."/>
            <person name="Kisner P."/>
            <person name="Kodira C."/>
            <person name="Kulbokas E."/>
            <person name="Labutti K."/>
            <person name="Lama D."/>
            <person name="Landers T."/>
            <person name="Leger J."/>
            <person name="Levine S."/>
            <person name="Lewis D."/>
            <person name="Lewis T."/>
            <person name="Lindblad-toh K."/>
            <person name="Liu X."/>
            <person name="Lokyitsang T."/>
            <person name="Lokyitsang Y."/>
            <person name="Lucien O."/>
            <person name="Lui A."/>
            <person name="Ma L.J."/>
            <person name="Mabbitt R."/>
            <person name="Macdonald J."/>
            <person name="Maclean C."/>
            <person name="Major J."/>
            <person name="Manning J."/>
            <person name="Marabella R."/>
            <person name="Maru K."/>
            <person name="Matthews C."/>
            <person name="Mauceli E."/>
            <person name="Mccarthy M."/>
            <person name="Mcdonough S."/>
            <person name="Mcghee T."/>
            <person name="Meldrim J."/>
            <person name="Meneus L."/>
            <person name="Mesirov J."/>
            <person name="Mihalev A."/>
            <person name="Mihova T."/>
            <person name="Mikkelsen T."/>
            <person name="Mlenga V."/>
            <person name="Moru K."/>
            <person name="Mozes J."/>
            <person name="Mulrain L."/>
            <person name="Munson G."/>
            <person name="Naylor J."/>
            <person name="Newes C."/>
            <person name="Nguyen C."/>
            <person name="Nguyen N."/>
            <person name="Nguyen T."/>
            <person name="Nicol R."/>
            <person name="Nielsen C."/>
            <person name="Nizzari M."/>
            <person name="Norbu C."/>
            <person name="Norbu N."/>
            <person name="O'donnell P."/>
            <person name="Okoawo O."/>
            <person name="O'leary S."/>
            <person name="Omotosho B."/>
            <person name="O'neill K."/>
            <person name="Osman S."/>
            <person name="Parker S."/>
            <person name="Perrin D."/>
            <person name="Phunkhang P."/>
            <person name="Piqani B."/>
            <person name="Purcell S."/>
            <person name="Rachupka T."/>
            <person name="Ramasamy U."/>
            <person name="Rameau R."/>
            <person name="Ray V."/>
            <person name="Raymond C."/>
            <person name="Retta R."/>
            <person name="Richardson S."/>
            <person name="Rise C."/>
            <person name="Rodriguez J."/>
            <person name="Rogers J."/>
            <person name="Rogov P."/>
            <person name="Rutman M."/>
            <person name="Schupbach R."/>
            <person name="Seaman C."/>
            <person name="Settipalli S."/>
            <person name="Sharpe T."/>
            <person name="Sheridan J."/>
            <person name="Sherpa N."/>
            <person name="Shi J."/>
            <person name="Smirnov S."/>
            <person name="Smith C."/>
            <person name="Sougnez C."/>
            <person name="Spencer B."/>
            <person name="Stalker J."/>
            <person name="Stange-thomann N."/>
            <person name="Stavropoulos S."/>
            <person name="Stetson K."/>
            <person name="Stone C."/>
            <person name="Stone S."/>
            <person name="Stubbs M."/>
            <person name="Talamas J."/>
            <person name="Tchuinga P."/>
            <person name="Tenzing P."/>
            <person name="Tesfaye S."/>
            <person name="Theodore J."/>
            <person name="Thoulutsang Y."/>
            <person name="Topham K."/>
            <person name="Towey S."/>
            <person name="Tsamla T."/>
            <person name="Tsomo N."/>
            <person name="Vallee D."/>
            <person name="Vassiliev H."/>
            <person name="Venkataraman V."/>
            <person name="Vinson J."/>
            <person name="Vo A."/>
            <person name="Wade C."/>
            <person name="Wang S."/>
            <person name="Wangchuk T."/>
            <person name="Wangdi T."/>
            <person name="Whittaker C."/>
            <person name="Wilkinson J."/>
            <person name="Wu Y."/>
            <person name="Wyman D."/>
            <person name="Yadav S."/>
            <person name="Yang S."/>
            <person name="Yang X."/>
            <person name="Yeager S."/>
            <person name="Yee E."/>
            <person name="Young G."/>
            <person name="Zainoun J."/>
            <person name="Zembeck L."/>
            <person name="Zimmer A."/>
            <person name="Zody M."/>
            <person name="Lander E."/>
        </authorList>
    </citation>
    <scope>NUCLEOTIDE SEQUENCE [LARGE SCALE GENOMIC DNA]</scope>
</reference>
<feature type="compositionally biased region" description="Polar residues" evidence="1">
    <location>
        <begin position="137"/>
        <end position="148"/>
    </location>
</feature>
<dbReference type="AlphaFoldDB" id="H2YMS1"/>
<protein>
    <submittedName>
        <fullName evidence="2">Uncharacterized protein</fullName>
    </submittedName>
</protein>
<name>H2YMS1_CIOSA</name>
<dbReference type="HOGENOM" id="CLU_1045694_0_0_1"/>
<feature type="compositionally biased region" description="Basic and acidic residues" evidence="1">
    <location>
        <begin position="18"/>
        <end position="30"/>
    </location>
</feature>
<feature type="compositionally biased region" description="Low complexity" evidence="1">
    <location>
        <begin position="35"/>
        <end position="47"/>
    </location>
</feature>
<evidence type="ECO:0000313" key="3">
    <source>
        <dbReference type="Proteomes" id="UP000007875"/>
    </source>
</evidence>
<evidence type="ECO:0000256" key="1">
    <source>
        <dbReference type="SAM" id="MobiDB-lite"/>
    </source>
</evidence>
<dbReference type="eggNOG" id="KOG3874">
    <property type="taxonomic scope" value="Eukaryota"/>
</dbReference>